<dbReference type="EMBL" id="VJMJ01000118">
    <property type="protein sequence ID" value="KAF0734099.1"/>
    <property type="molecule type" value="Genomic_DNA"/>
</dbReference>
<keyword evidence="6" id="KW-0630">Potassium</keyword>
<accession>A0A6G0X2Q8</accession>
<feature type="transmembrane region" description="Helical" evidence="13">
    <location>
        <begin position="347"/>
        <end position="365"/>
    </location>
</feature>
<feature type="compositionally biased region" description="Low complexity" evidence="12">
    <location>
        <begin position="420"/>
        <end position="434"/>
    </location>
</feature>
<keyword evidence="18" id="KW-1185">Reference proteome</keyword>
<evidence type="ECO:0000256" key="9">
    <source>
        <dbReference type="ARBA" id="ARBA00023136"/>
    </source>
</evidence>
<feature type="domain" description="Calcium-activated potassium channel BK alpha subunit" evidence="14">
    <location>
        <begin position="566"/>
        <end position="662"/>
    </location>
</feature>
<feature type="transmembrane region" description="Helical" evidence="13">
    <location>
        <begin position="148"/>
        <end position="166"/>
    </location>
</feature>
<feature type="domain" description="Potassium channel" evidence="15">
    <location>
        <begin position="318"/>
        <end position="372"/>
    </location>
</feature>
<keyword evidence="10" id="KW-0407">Ion channel</keyword>
<keyword evidence="7 13" id="KW-1133">Transmembrane helix</keyword>
<evidence type="ECO:0000256" key="5">
    <source>
        <dbReference type="ARBA" id="ARBA00022826"/>
    </source>
</evidence>
<keyword evidence="5" id="KW-0631">Potassium channel</keyword>
<evidence type="ECO:0000256" key="2">
    <source>
        <dbReference type="ARBA" id="ARBA00022448"/>
    </source>
</evidence>
<dbReference type="InterPro" id="IPR003929">
    <property type="entry name" value="K_chnl_BK_asu"/>
</dbReference>
<feature type="region of interest" description="Disordered" evidence="12">
    <location>
        <begin position="1169"/>
        <end position="1191"/>
    </location>
</feature>
<feature type="transmembrane region" description="Helical" evidence="13">
    <location>
        <begin position="321"/>
        <end position="340"/>
    </location>
</feature>
<dbReference type="InterPro" id="IPR047871">
    <property type="entry name" value="K_chnl_Slo-like"/>
</dbReference>
<keyword evidence="9 13" id="KW-0472">Membrane</keyword>
<reference evidence="17 18" key="1">
    <citation type="submission" date="2019-07" db="EMBL/GenBank/DDBJ databases">
        <title>Genomics analysis of Aphanomyces spp. identifies a new class of oomycete effector associated with host adaptation.</title>
        <authorList>
            <person name="Gaulin E."/>
        </authorList>
    </citation>
    <scope>NUCLEOTIDE SEQUENCE [LARGE SCALE GENOMIC DNA]</scope>
    <source>
        <strain evidence="17 18">ATCC 201684</strain>
    </source>
</reference>
<dbReference type="SUPFAM" id="SSF81324">
    <property type="entry name" value="Voltage-gated potassium channels"/>
    <property type="match status" value="1"/>
</dbReference>
<keyword evidence="4 13" id="KW-0812">Transmembrane</keyword>
<evidence type="ECO:0000256" key="13">
    <source>
        <dbReference type="SAM" id="Phobius"/>
    </source>
</evidence>
<dbReference type="AlphaFoldDB" id="A0A6G0X2Q8"/>
<evidence type="ECO:0000313" key="17">
    <source>
        <dbReference type="EMBL" id="KAF0734099.1"/>
    </source>
</evidence>
<dbReference type="Pfam" id="PF22614">
    <property type="entry name" value="Slo-like_RCK"/>
    <property type="match status" value="2"/>
</dbReference>
<name>A0A6G0X2Q8_9STRA</name>
<evidence type="ECO:0000259" key="16">
    <source>
        <dbReference type="Pfam" id="PF22614"/>
    </source>
</evidence>
<protein>
    <recommendedName>
        <fullName evidence="19">Calcium-activated potassium channel BK alpha subunit domain-containing protein</fullName>
    </recommendedName>
</protein>
<evidence type="ECO:0000256" key="4">
    <source>
        <dbReference type="ARBA" id="ARBA00022692"/>
    </source>
</evidence>
<keyword evidence="8" id="KW-0406">Ion transport</keyword>
<evidence type="ECO:0000256" key="12">
    <source>
        <dbReference type="SAM" id="MobiDB-lite"/>
    </source>
</evidence>
<dbReference type="GO" id="GO:0005267">
    <property type="term" value="F:potassium channel activity"/>
    <property type="evidence" value="ECO:0007669"/>
    <property type="project" value="UniProtKB-KW"/>
</dbReference>
<dbReference type="InterPro" id="IPR013099">
    <property type="entry name" value="K_chnl_dom"/>
</dbReference>
<feature type="domain" description="RCK N-terminal" evidence="16">
    <location>
        <begin position="764"/>
        <end position="877"/>
    </location>
</feature>
<sequence length="1191" mass="132420">MVQSVGASAALGSMDTLGAYKFKNASWINGTFVTDVNEYEGANLTSNNILAVVAEKACVLLDSNPDCFTANWQLMWLQFRFWLYLQLPIFAVSVLFQWLEMWRNPYVEKVRRIVSYSAHAGAGLQLIASLFSCGAWIVRAGAMRLDPATWAIESLLLIFCAFNYSFRWIAARNKYAVCSYLLLFNVGGDLRVYHCLALHNLFDLLSITSHFSLVTSVSVGKLRYSWLNFAFLRSYIIYHVLAEVFDRYKDNYSLQLLRILIKAACLIFFAAAVLYSLEYLGEIPHTFSFIMHMYMCPTPAGDLVPANSTEGYDSGLCTERMSLFTAFYFTLVTVSTVGYGDITPKTVLGRFFVIIFIPAGIYVFAQETAHLVSIFEDRRRGSRAYALKRNTHHVVLTGNPAAVQVHDFLREFFHPDHHTPSTSRSTASSTSFRPTTRRQRHHASMQRHVDLVLLVDFHDDEAAEAAFQQDVVDYIEAHRAQLNGRVTILSGSPLNEADLRRAKIADVHAVFFIPNKYTQFPNEEDAANVLRVLAASNAKGDHTQLFAILMNAENRMLFEATGIPGDHLVCSDEIKLGLMGLSCRCRGLSTLVANLIGSFDMSALENSEDKDSDLPLWVKEYVTGAAKEIYACHMDAKYHGQTFLDVAHAIHIETNGQVVLIAFEELNEIVCNPGHSMLLLPSTKVYMIAESMQQVEPFSAIGDVFHNTKLTALLKIRDKLVARARRARHTVEKRLPKSVREYIGRMVDLQKALPPPSALLNAGGHIIICSGPSGDESMTRLVNFLRPLRKDHVMAPVPVVIVHPTELKDNAWAQLTNFGDVYHLVGSPQKHSTLVRAGIHKASAVVVLDQGSENGNLTDSEAVFNTMLIDAAIKDTPSLSIGASSGPEPFSIIELKEEHFNKYLDVLHSLPPSQAPAPLFVATASSRFLNSSIRTSKSSATPMLSEIQVSPRLNPMAPRSPQSSRASQASRVTLGGTHKTLVKSSSTDLSQWVADKWTTTKEVMAEVRNALFKNELVASTSPVDDDSGNPIHALMERFNVDDETFFQDRYVSGGLFPPYVADELLIQSFYNPSLNLFMRNVLEGKAIFMLYDVPKSWRHLQLTYGDLVQRMSKMHALPIGLLRAPSLLNGATKPYVYTCPYAHTPVDPGDQVFVLVNCRALHRVAKKLQRRFSSKPSSSGNSSPGGSTSAL</sequence>
<evidence type="ECO:0000256" key="8">
    <source>
        <dbReference type="ARBA" id="ARBA00023065"/>
    </source>
</evidence>
<evidence type="ECO:0000259" key="15">
    <source>
        <dbReference type="Pfam" id="PF07885"/>
    </source>
</evidence>
<dbReference type="Proteomes" id="UP000481153">
    <property type="component" value="Unassembled WGS sequence"/>
</dbReference>
<evidence type="ECO:0000256" key="1">
    <source>
        <dbReference type="ARBA" id="ARBA00004141"/>
    </source>
</evidence>
<comment type="caution">
    <text evidence="17">The sequence shown here is derived from an EMBL/GenBank/DDBJ whole genome shotgun (WGS) entry which is preliminary data.</text>
</comment>
<dbReference type="Pfam" id="PF07885">
    <property type="entry name" value="Ion_trans_2"/>
    <property type="match status" value="1"/>
</dbReference>
<keyword evidence="3" id="KW-0633">Potassium transport</keyword>
<comment type="subcellular location">
    <subcellularLocation>
        <location evidence="1">Membrane</location>
        <topology evidence="1">Multi-pass membrane protein</topology>
    </subcellularLocation>
</comment>
<dbReference type="Gene3D" id="1.10.287.70">
    <property type="match status" value="1"/>
</dbReference>
<feature type="transmembrane region" description="Helical" evidence="13">
    <location>
        <begin position="120"/>
        <end position="142"/>
    </location>
</feature>
<evidence type="ECO:0000256" key="7">
    <source>
        <dbReference type="ARBA" id="ARBA00022989"/>
    </source>
</evidence>
<gene>
    <name evidence="17" type="ORF">Ae201684_009267</name>
</gene>
<feature type="compositionally biased region" description="Basic residues" evidence="12">
    <location>
        <begin position="435"/>
        <end position="444"/>
    </location>
</feature>
<evidence type="ECO:0000256" key="3">
    <source>
        <dbReference type="ARBA" id="ARBA00022538"/>
    </source>
</evidence>
<feature type="domain" description="RCK N-terminal" evidence="16">
    <location>
        <begin position="484"/>
        <end position="538"/>
    </location>
</feature>
<dbReference type="Gene3D" id="3.40.50.720">
    <property type="entry name" value="NAD(P)-binding Rossmann-like Domain"/>
    <property type="match status" value="2"/>
</dbReference>
<evidence type="ECO:0000256" key="11">
    <source>
        <dbReference type="ARBA" id="ARBA00034430"/>
    </source>
</evidence>
<evidence type="ECO:0000259" key="14">
    <source>
        <dbReference type="Pfam" id="PF03493"/>
    </source>
</evidence>
<feature type="region of interest" description="Disordered" evidence="12">
    <location>
        <begin position="416"/>
        <end position="444"/>
    </location>
</feature>
<evidence type="ECO:0000313" key="18">
    <source>
        <dbReference type="Proteomes" id="UP000481153"/>
    </source>
</evidence>
<keyword evidence="2" id="KW-0813">Transport</keyword>
<comment type="catalytic activity">
    <reaction evidence="11">
        <text>K(+)(in) = K(+)(out)</text>
        <dbReference type="Rhea" id="RHEA:29463"/>
        <dbReference type="ChEBI" id="CHEBI:29103"/>
    </reaction>
</comment>
<feature type="transmembrane region" description="Helical" evidence="13">
    <location>
        <begin position="257"/>
        <end position="277"/>
    </location>
</feature>
<dbReference type="PANTHER" id="PTHR10027">
    <property type="entry name" value="CALCIUM-ACTIVATED POTASSIUM CHANNEL ALPHA CHAIN"/>
    <property type="match status" value="1"/>
</dbReference>
<dbReference type="PANTHER" id="PTHR10027:SF10">
    <property type="entry name" value="SLOWPOKE 2, ISOFORM D"/>
    <property type="match status" value="1"/>
</dbReference>
<feature type="compositionally biased region" description="Low complexity" evidence="12">
    <location>
        <begin position="1174"/>
        <end position="1191"/>
    </location>
</feature>
<dbReference type="GO" id="GO:0016020">
    <property type="term" value="C:membrane"/>
    <property type="evidence" value="ECO:0007669"/>
    <property type="project" value="UniProtKB-SubCell"/>
</dbReference>
<evidence type="ECO:0000256" key="6">
    <source>
        <dbReference type="ARBA" id="ARBA00022958"/>
    </source>
</evidence>
<evidence type="ECO:0000256" key="10">
    <source>
        <dbReference type="ARBA" id="ARBA00023303"/>
    </source>
</evidence>
<dbReference type="Pfam" id="PF03493">
    <property type="entry name" value="BK_channel_a"/>
    <property type="match status" value="1"/>
</dbReference>
<dbReference type="InterPro" id="IPR003148">
    <property type="entry name" value="RCK_N"/>
</dbReference>
<dbReference type="VEuPathDB" id="FungiDB:AeMF1_002795"/>
<organism evidence="17 18">
    <name type="scientific">Aphanomyces euteiches</name>
    <dbReference type="NCBI Taxonomy" id="100861"/>
    <lineage>
        <taxon>Eukaryota</taxon>
        <taxon>Sar</taxon>
        <taxon>Stramenopiles</taxon>
        <taxon>Oomycota</taxon>
        <taxon>Saprolegniomycetes</taxon>
        <taxon>Saprolegniales</taxon>
        <taxon>Verrucalvaceae</taxon>
        <taxon>Aphanomyces</taxon>
    </lineage>
</organism>
<proteinExistence type="predicted"/>
<feature type="transmembrane region" description="Helical" evidence="13">
    <location>
        <begin position="81"/>
        <end position="99"/>
    </location>
</feature>
<evidence type="ECO:0008006" key="19">
    <source>
        <dbReference type="Google" id="ProtNLM"/>
    </source>
</evidence>